<proteinExistence type="predicted"/>
<dbReference type="InterPro" id="IPR006671">
    <property type="entry name" value="Cyclin_N"/>
</dbReference>
<protein>
    <recommendedName>
        <fullName evidence="2">Cyclin N-terminal domain-containing protein</fullName>
    </recommendedName>
</protein>
<feature type="domain" description="Cyclin N-terminal" evidence="2">
    <location>
        <begin position="355"/>
        <end position="416"/>
    </location>
</feature>
<organism evidence="3 4">
    <name type="scientific">Strongylus vulgaris</name>
    <name type="common">Blood worm</name>
    <dbReference type="NCBI Taxonomy" id="40348"/>
    <lineage>
        <taxon>Eukaryota</taxon>
        <taxon>Metazoa</taxon>
        <taxon>Ecdysozoa</taxon>
        <taxon>Nematoda</taxon>
        <taxon>Chromadorea</taxon>
        <taxon>Rhabditida</taxon>
        <taxon>Rhabditina</taxon>
        <taxon>Rhabditomorpha</taxon>
        <taxon>Strongyloidea</taxon>
        <taxon>Strongylidae</taxon>
        <taxon>Strongylus</taxon>
    </lineage>
</organism>
<name>A0A3P7JDU7_STRVU</name>
<dbReference type="Proteomes" id="UP000270094">
    <property type="component" value="Unassembled WGS sequence"/>
</dbReference>
<sequence>AEGASQRALFALRLGDPVLAAVPAQDLATVSAVVRRHALHLVHVKMFVSVHPLKFKSMNGVTELETITGMKSTINDYHLLVAQNFLSNISLDGTYPTTNLQLFRDRREKASSVKNDAESEVSIYVGEDAPLMGTVSILGKMVRLVSTDDGPADEKCNLGEEKMFELTSLVEDETRRKSDSLDRDNERLQQSAADGSVEELRPFELKDVECIRFDQLSSKLRRTSGMSLSGVAWKSPCKDDRRTSEAPANSSVSFLNIRDDSDQRSLTRITESPSGDGDSYQLEGEDTFRNDYDPMMLDEVASASRTIIRTNGFIGVTKLFATPQVSKATLNQTFAEKFPHIRLTYSKLRSIKKDLWLVSKECDVDEYTLAHAFVYFERIVCKGLISKYNRKFVAAVAFLVAVKLNDYKKPDIVKVLEVACFDILVSKYILLIY</sequence>
<reference evidence="3 4" key="1">
    <citation type="submission" date="2018-11" db="EMBL/GenBank/DDBJ databases">
        <authorList>
            <consortium name="Pathogen Informatics"/>
        </authorList>
    </citation>
    <scope>NUCLEOTIDE SEQUENCE [LARGE SCALE GENOMIC DNA]</scope>
</reference>
<dbReference type="OrthoDB" id="5353095at2759"/>
<dbReference type="InterPro" id="IPR036915">
    <property type="entry name" value="Cyclin-like_sf"/>
</dbReference>
<dbReference type="GO" id="GO:0051726">
    <property type="term" value="P:regulation of cell cycle"/>
    <property type="evidence" value="ECO:0007669"/>
    <property type="project" value="InterPro"/>
</dbReference>
<dbReference type="PANTHER" id="PTHR22896">
    <property type="entry name" value="CDK5 AND ABL1 ENZYME SUBSTRATE 1"/>
    <property type="match status" value="1"/>
</dbReference>
<feature type="region of interest" description="Disordered" evidence="1">
    <location>
        <begin position="230"/>
        <end position="254"/>
    </location>
</feature>
<dbReference type="InterPro" id="IPR012388">
    <property type="entry name" value="CABLES1/2"/>
</dbReference>
<dbReference type="AlphaFoldDB" id="A0A3P7JDU7"/>
<dbReference type="Pfam" id="PF00134">
    <property type="entry name" value="Cyclin_N"/>
    <property type="match status" value="1"/>
</dbReference>
<evidence type="ECO:0000256" key="1">
    <source>
        <dbReference type="SAM" id="MobiDB-lite"/>
    </source>
</evidence>
<gene>
    <name evidence="3" type="ORF">SVUK_LOCUS13197</name>
</gene>
<evidence type="ECO:0000259" key="2">
    <source>
        <dbReference type="Pfam" id="PF00134"/>
    </source>
</evidence>
<dbReference type="PANTHER" id="PTHR22896:SF0">
    <property type="entry name" value="CYCLIN N-TERMINAL DOMAIN-CONTAINING PROTEIN"/>
    <property type="match status" value="1"/>
</dbReference>
<dbReference type="SUPFAM" id="SSF47954">
    <property type="entry name" value="Cyclin-like"/>
    <property type="match status" value="1"/>
</dbReference>
<feature type="region of interest" description="Disordered" evidence="1">
    <location>
        <begin position="174"/>
        <end position="195"/>
    </location>
</feature>
<feature type="non-terminal residue" evidence="3">
    <location>
        <position position="1"/>
    </location>
</feature>
<evidence type="ECO:0000313" key="3">
    <source>
        <dbReference type="EMBL" id="VDM78199.1"/>
    </source>
</evidence>
<accession>A0A3P7JDU7</accession>
<dbReference type="EMBL" id="UYYB01101272">
    <property type="protein sequence ID" value="VDM78199.1"/>
    <property type="molecule type" value="Genomic_DNA"/>
</dbReference>
<evidence type="ECO:0000313" key="4">
    <source>
        <dbReference type="Proteomes" id="UP000270094"/>
    </source>
</evidence>
<dbReference type="Gene3D" id="1.10.472.10">
    <property type="entry name" value="Cyclin-like"/>
    <property type="match status" value="1"/>
</dbReference>
<feature type="compositionally biased region" description="Basic and acidic residues" evidence="1">
    <location>
        <begin position="174"/>
        <end position="187"/>
    </location>
</feature>
<keyword evidence="4" id="KW-1185">Reference proteome</keyword>